<name>G8QRS1_SPHPG</name>
<dbReference type="eggNOG" id="COG0437">
    <property type="taxonomic scope" value="Bacteria"/>
</dbReference>
<dbReference type="HOGENOM" id="CLU_113226_0_0_12"/>
<proteinExistence type="predicted"/>
<dbReference type="STRING" id="158190.SpiGrapes_1030"/>
<sequence length="161" mass="17985">MHAARNINLCTKDCLCLFVCPTGATDTEDGQVDFTKCLDGCRLCVDACPSHALYFVYDNYAPPQEKSREMKAFLRVMAENKVAQEHFAAVIAKTSSNPLERQLAKAFEKSNRIMAEDCLREAGFMLPQSEEVRAFLQGLLEKDQGELFPKEAVETLLALLS</sequence>
<gene>
    <name evidence="2" type="ordered locus">SpiGrapes_1030</name>
</gene>
<keyword evidence="3" id="KW-1185">Reference proteome</keyword>
<evidence type="ECO:0000313" key="3">
    <source>
        <dbReference type="Proteomes" id="UP000005632"/>
    </source>
</evidence>
<dbReference type="RefSeq" id="WP_014269703.1">
    <property type="nucleotide sequence ID" value="NC_016633.1"/>
</dbReference>
<reference evidence="2 3" key="1">
    <citation type="submission" date="2011-11" db="EMBL/GenBank/DDBJ databases">
        <title>Complete sequence of Spirochaeta sp. grapes.</title>
        <authorList>
            <consortium name="US DOE Joint Genome Institute"/>
            <person name="Lucas S."/>
            <person name="Han J."/>
            <person name="Lapidus A."/>
            <person name="Cheng J.-F."/>
            <person name="Goodwin L."/>
            <person name="Pitluck S."/>
            <person name="Peters L."/>
            <person name="Ovchinnikova G."/>
            <person name="Munk A.C."/>
            <person name="Detter J.C."/>
            <person name="Han C."/>
            <person name="Tapia R."/>
            <person name="Land M."/>
            <person name="Hauser L."/>
            <person name="Kyrpides N."/>
            <person name="Ivanova N."/>
            <person name="Pagani I."/>
            <person name="Ritalahtilisa K."/>
            <person name="Loeffler F."/>
            <person name="Woyke T."/>
        </authorList>
    </citation>
    <scope>NUCLEOTIDE SEQUENCE [LARGE SCALE GENOMIC DNA]</scope>
    <source>
        <strain evidence="3">ATCC BAA-1885 / DSM 22778 / Grapes</strain>
    </source>
</reference>
<accession>G8QRS1</accession>
<feature type="domain" description="4Fe-4S ferredoxin-type" evidence="1">
    <location>
        <begin position="28"/>
        <end position="58"/>
    </location>
</feature>
<dbReference type="KEGG" id="sgp:SpiGrapes_1030"/>
<evidence type="ECO:0000313" key="2">
    <source>
        <dbReference type="EMBL" id="AEV28854.1"/>
    </source>
</evidence>
<dbReference type="PROSITE" id="PS51379">
    <property type="entry name" value="4FE4S_FER_2"/>
    <property type="match status" value="1"/>
</dbReference>
<organism evidence="2 3">
    <name type="scientific">Sphaerochaeta pleomorpha (strain ATCC BAA-1885 / DSM 22778 / Grapes)</name>
    <dbReference type="NCBI Taxonomy" id="158190"/>
    <lineage>
        <taxon>Bacteria</taxon>
        <taxon>Pseudomonadati</taxon>
        <taxon>Spirochaetota</taxon>
        <taxon>Spirochaetia</taxon>
        <taxon>Spirochaetales</taxon>
        <taxon>Sphaerochaetaceae</taxon>
        <taxon>Sphaerochaeta</taxon>
    </lineage>
</organism>
<evidence type="ECO:0000259" key="1">
    <source>
        <dbReference type="PROSITE" id="PS51379"/>
    </source>
</evidence>
<dbReference type="OrthoDB" id="9794954at2"/>
<dbReference type="Proteomes" id="UP000005632">
    <property type="component" value="Chromosome"/>
</dbReference>
<dbReference type="Gene3D" id="3.30.70.20">
    <property type="match status" value="1"/>
</dbReference>
<dbReference type="EMBL" id="CP003155">
    <property type="protein sequence ID" value="AEV28854.1"/>
    <property type="molecule type" value="Genomic_DNA"/>
</dbReference>
<dbReference type="SUPFAM" id="SSF54862">
    <property type="entry name" value="4Fe-4S ferredoxins"/>
    <property type="match status" value="1"/>
</dbReference>
<protein>
    <recommendedName>
        <fullName evidence="1">4Fe-4S ferredoxin-type domain-containing protein</fullName>
    </recommendedName>
</protein>
<dbReference type="InterPro" id="IPR017896">
    <property type="entry name" value="4Fe4S_Fe-S-bd"/>
</dbReference>
<dbReference type="AlphaFoldDB" id="G8QRS1"/>